<protein>
    <submittedName>
        <fullName evidence="2">ParA family protein</fullName>
    </submittedName>
</protein>
<dbReference type="RefSeq" id="WP_192280704.1">
    <property type="nucleotide sequence ID" value="NZ_JACZDF010000005.1"/>
</dbReference>
<dbReference type="Gene3D" id="3.40.50.300">
    <property type="entry name" value="P-loop containing nucleotide triphosphate hydrolases"/>
    <property type="match status" value="1"/>
</dbReference>
<dbReference type="InterPro" id="IPR027417">
    <property type="entry name" value="P-loop_NTPase"/>
</dbReference>
<dbReference type="PANTHER" id="PTHR13696:SF99">
    <property type="entry name" value="COBYRINIC ACID AC-DIAMIDE SYNTHASE"/>
    <property type="match status" value="1"/>
</dbReference>
<evidence type="ECO:0000313" key="3">
    <source>
        <dbReference type="Proteomes" id="UP000642107"/>
    </source>
</evidence>
<name>A0ABR9DSB3_9MICO</name>
<dbReference type="Pfam" id="PF13614">
    <property type="entry name" value="AAA_31"/>
    <property type="match status" value="1"/>
</dbReference>
<feature type="domain" description="AAA" evidence="1">
    <location>
        <begin position="30"/>
        <end position="206"/>
    </location>
</feature>
<sequence length="284" mass="30543">MTSTDETDAVGRPMPQFPEPAVLFGHGPARIIAMCNQKGGVGKTTTTINLGACLAELGRRVLIVDFDPQGAASVGLGVNANELDLTIYNLLMDRSADITEIIRPTAIENLDVLPANIDLSAAEVQLVGEVARESVLARVLRPVLDDYDVVLVDCQPSLGLLTVNALTAAHGVLIPLECEFFALRGVALLIETIEKVRDRLNPRLEIDGIVATMYDARTLHAREVVERVHEAFGDNLLHTVISRTVKFPDASVAAEPITTYAPSHAGAHAYRQLARELIARGDAA</sequence>
<evidence type="ECO:0000313" key="2">
    <source>
        <dbReference type="EMBL" id="MBD9699898.1"/>
    </source>
</evidence>
<dbReference type="Proteomes" id="UP000642107">
    <property type="component" value="Unassembled WGS sequence"/>
</dbReference>
<dbReference type="InterPro" id="IPR050678">
    <property type="entry name" value="DNA_Partitioning_ATPase"/>
</dbReference>
<proteinExistence type="predicted"/>
<dbReference type="PANTHER" id="PTHR13696">
    <property type="entry name" value="P-LOOP CONTAINING NUCLEOSIDE TRIPHOSPHATE HYDROLASE"/>
    <property type="match status" value="1"/>
</dbReference>
<gene>
    <name evidence="2" type="ORF">IGS67_10395</name>
</gene>
<dbReference type="InterPro" id="IPR025669">
    <property type="entry name" value="AAA_dom"/>
</dbReference>
<dbReference type="EMBL" id="JACZDF010000005">
    <property type="protein sequence ID" value="MBD9699898.1"/>
    <property type="molecule type" value="Genomic_DNA"/>
</dbReference>
<dbReference type="CDD" id="cd02042">
    <property type="entry name" value="ParAB_family"/>
    <property type="match status" value="1"/>
</dbReference>
<reference evidence="2 3" key="1">
    <citation type="submission" date="2020-09" db="EMBL/GenBank/DDBJ databases">
        <title>Flavimobilis rhizosphaerae sp. nov., isolated from rhizosphere soil of Spartina alterniflora.</title>
        <authorList>
            <person name="Hanqin C."/>
        </authorList>
    </citation>
    <scope>NUCLEOTIDE SEQUENCE [LARGE SCALE GENOMIC DNA]</scope>
    <source>
        <strain evidence="2 3">GY 10621</strain>
    </source>
</reference>
<accession>A0ABR9DSB3</accession>
<dbReference type="SUPFAM" id="SSF52540">
    <property type="entry name" value="P-loop containing nucleoside triphosphate hydrolases"/>
    <property type="match status" value="1"/>
</dbReference>
<comment type="caution">
    <text evidence="2">The sequence shown here is derived from an EMBL/GenBank/DDBJ whole genome shotgun (WGS) entry which is preliminary data.</text>
</comment>
<keyword evidence="3" id="KW-1185">Reference proteome</keyword>
<organism evidence="2 3">
    <name type="scientific">Flavimobilis rhizosphaerae</name>
    <dbReference type="NCBI Taxonomy" id="2775421"/>
    <lineage>
        <taxon>Bacteria</taxon>
        <taxon>Bacillati</taxon>
        <taxon>Actinomycetota</taxon>
        <taxon>Actinomycetes</taxon>
        <taxon>Micrococcales</taxon>
        <taxon>Jonesiaceae</taxon>
        <taxon>Flavimobilis</taxon>
    </lineage>
</organism>
<evidence type="ECO:0000259" key="1">
    <source>
        <dbReference type="Pfam" id="PF13614"/>
    </source>
</evidence>